<dbReference type="InterPro" id="IPR003646">
    <property type="entry name" value="SH3-like_bac-type"/>
</dbReference>
<name>A0A951U6I7_9CYAN</name>
<feature type="region of interest" description="Disordered" evidence="1">
    <location>
        <begin position="38"/>
        <end position="92"/>
    </location>
</feature>
<sequence>MSKISQFVLGFILAIALLFLAGAGLTRYMLTRLATPPPRPSFTNDPSPSPAAQAANPDASPAASPDPSLASPEPTVAASPSPSPSPSPVGYAARVTQPIGLRLRQEPNIDAATIGGIEYNQIVTVLEDSPDGSWQKVQVANGAQGWVKSGNTARAN</sequence>
<evidence type="ECO:0000256" key="1">
    <source>
        <dbReference type="SAM" id="MobiDB-lite"/>
    </source>
</evidence>
<dbReference type="Pfam" id="PF08239">
    <property type="entry name" value="SH3_3"/>
    <property type="match status" value="1"/>
</dbReference>
<dbReference type="EMBL" id="JAHHHV010000079">
    <property type="protein sequence ID" value="MBW4467685.1"/>
    <property type="molecule type" value="Genomic_DNA"/>
</dbReference>
<accession>A0A951U6I7</accession>
<dbReference type="PROSITE" id="PS51781">
    <property type="entry name" value="SH3B"/>
    <property type="match status" value="1"/>
</dbReference>
<evidence type="ECO:0000259" key="2">
    <source>
        <dbReference type="PROSITE" id="PS51781"/>
    </source>
</evidence>
<evidence type="ECO:0000313" key="4">
    <source>
        <dbReference type="Proteomes" id="UP000707356"/>
    </source>
</evidence>
<dbReference type="Gene3D" id="2.30.30.40">
    <property type="entry name" value="SH3 Domains"/>
    <property type="match status" value="1"/>
</dbReference>
<organism evidence="3 4">
    <name type="scientific">Pegethrix bostrychoides GSE-TBD4-15B</name>
    <dbReference type="NCBI Taxonomy" id="2839662"/>
    <lineage>
        <taxon>Bacteria</taxon>
        <taxon>Bacillati</taxon>
        <taxon>Cyanobacteriota</taxon>
        <taxon>Cyanophyceae</taxon>
        <taxon>Oculatellales</taxon>
        <taxon>Oculatellaceae</taxon>
        <taxon>Pegethrix</taxon>
    </lineage>
</organism>
<reference evidence="3" key="2">
    <citation type="journal article" date="2022" name="Microbiol. Resour. Announc.">
        <title>Metagenome Sequencing to Explore Phylogenomics of Terrestrial Cyanobacteria.</title>
        <authorList>
            <person name="Ward R.D."/>
            <person name="Stajich J.E."/>
            <person name="Johansen J.R."/>
            <person name="Huntemann M."/>
            <person name="Clum A."/>
            <person name="Foster B."/>
            <person name="Foster B."/>
            <person name="Roux S."/>
            <person name="Palaniappan K."/>
            <person name="Varghese N."/>
            <person name="Mukherjee S."/>
            <person name="Reddy T.B.K."/>
            <person name="Daum C."/>
            <person name="Copeland A."/>
            <person name="Chen I.A."/>
            <person name="Ivanova N.N."/>
            <person name="Kyrpides N.C."/>
            <person name="Shapiro N."/>
            <person name="Eloe-Fadrosh E.A."/>
            <person name="Pietrasiak N."/>
        </authorList>
    </citation>
    <scope>NUCLEOTIDE SEQUENCE</scope>
    <source>
        <strain evidence="3">GSE-TBD4-15B</strain>
    </source>
</reference>
<protein>
    <submittedName>
        <fullName evidence="3">SH3 domain-containing protein</fullName>
    </submittedName>
</protein>
<dbReference type="AlphaFoldDB" id="A0A951U6I7"/>
<gene>
    <name evidence="3" type="ORF">KME07_19840</name>
</gene>
<reference evidence="3" key="1">
    <citation type="submission" date="2021-05" db="EMBL/GenBank/DDBJ databases">
        <authorList>
            <person name="Pietrasiak N."/>
            <person name="Ward R."/>
            <person name="Stajich J.E."/>
            <person name="Kurbessoian T."/>
        </authorList>
    </citation>
    <scope>NUCLEOTIDE SEQUENCE</scope>
    <source>
        <strain evidence="3">GSE-TBD4-15B</strain>
    </source>
</reference>
<feature type="domain" description="SH3b" evidence="2">
    <location>
        <begin position="90"/>
        <end position="156"/>
    </location>
</feature>
<feature type="compositionally biased region" description="Low complexity" evidence="1">
    <location>
        <begin position="50"/>
        <end position="72"/>
    </location>
</feature>
<comment type="caution">
    <text evidence="3">The sequence shown here is derived from an EMBL/GenBank/DDBJ whole genome shotgun (WGS) entry which is preliminary data.</text>
</comment>
<proteinExistence type="predicted"/>
<evidence type="ECO:0000313" key="3">
    <source>
        <dbReference type="EMBL" id="MBW4467685.1"/>
    </source>
</evidence>
<dbReference type="Proteomes" id="UP000707356">
    <property type="component" value="Unassembled WGS sequence"/>
</dbReference>